<evidence type="ECO:0000256" key="2">
    <source>
        <dbReference type="ARBA" id="ARBA00022692"/>
    </source>
</evidence>
<keyword evidence="4 6" id="KW-0472">Membrane</keyword>
<organism evidence="8 9">
    <name type="scientific">Ranatra chinensis</name>
    <dbReference type="NCBI Taxonomy" id="642074"/>
    <lineage>
        <taxon>Eukaryota</taxon>
        <taxon>Metazoa</taxon>
        <taxon>Ecdysozoa</taxon>
        <taxon>Arthropoda</taxon>
        <taxon>Hexapoda</taxon>
        <taxon>Insecta</taxon>
        <taxon>Pterygota</taxon>
        <taxon>Neoptera</taxon>
        <taxon>Paraneoptera</taxon>
        <taxon>Hemiptera</taxon>
        <taxon>Heteroptera</taxon>
        <taxon>Panheteroptera</taxon>
        <taxon>Nepomorpha</taxon>
        <taxon>Nepidae</taxon>
        <taxon>Ranatrinae</taxon>
        <taxon>Ranatra</taxon>
    </lineage>
</organism>
<keyword evidence="5" id="KW-0325">Glycoprotein</keyword>
<evidence type="ECO:0000313" key="9">
    <source>
        <dbReference type="Proteomes" id="UP001558652"/>
    </source>
</evidence>
<name>A0ABD0YFE2_9HEMI</name>
<dbReference type="AlphaFoldDB" id="A0ABD0YFE2"/>
<feature type="transmembrane region" description="Helical" evidence="6">
    <location>
        <begin position="112"/>
        <end position="131"/>
    </location>
</feature>
<evidence type="ECO:0000256" key="4">
    <source>
        <dbReference type="ARBA" id="ARBA00023136"/>
    </source>
</evidence>
<comment type="caution">
    <text evidence="8">The sequence shown here is derived from an EMBL/GenBank/DDBJ whole genome shotgun (WGS) entry which is preliminary data.</text>
</comment>
<evidence type="ECO:0000256" key="5">
    <source>
        <dbReference type="ARBA" id="ARBA00023180"/>
    </source>
</evidence>
<dbReference type="Pfam" id="PF00003">
    <property type="entry name" value="7tm_3"/>
    <property type="match status" value="1"/>
</dbReference>
<feature type="transmembrane region" description="Helical" evidence="6">
    <location>
        <begin position="6"/>
        <end position="29"/>
    </location>
</feature>
<evidence type="ECO:0000256" key="6">
    <source>
        <dbReference type="SAM" id="Phobius"/>
    </source>
</evidence>
<reference evidence="8 9" key="1">
    <citation type="submission" date="2024-07" db="EMBL/GenBank/DDBJ databases">
        <title>Chromosome-level genome assembly of the water stick insect Ranatra chinensis (Heteroptera: Nepidae).</title>
        <authorList>
            <person name="Liu X."/>
        </authorList>
    </citation>
    <scope>NUCLEOTIDE SEQUENCE [LARGE SCALE GENOMIC DNA]</scope>
    <source>
        <strain evidence="8">Cailab_2021Rc</strain>
        <tissue evidence="8">Muscle</tissue>
    </source>
</reference>
<dbReference type="InterPro" id="IPR017978">
    <property type="entry name" value="GPCR_3_C"/>
</dbReference>
<dbReference type="GO" id="GO:0016020">
    <property type="term" value="C:membrane"/>
    <property type="evidence" value="ECO:0007669"/>
    <property type="project" value="UniProtKB-SubCell"/>
</dbReference>
<keyword evidence="2 6" id="KW-0812">Transmembrane</keyword>
<evidence type="ECO:0000256" key="1">
    <source>
        <dbReference type="ARBA" id="ARBA00004141"/>
    </source>
</evidence>
<feature type="domain" description="G-protein coupled receptors family 3 profile" evidence="7">
    <location>
        <begin position="17"/>
        <end position="241"/>
    </location>
</feature>
<feature type="transmembrane region" description="Helical" evidence="6">
    <location>
        <begin position="41"/>
        <end position="62"/>
    </location>
</feature>
<dbReference type="EMBL" id="JBFDAA010000008">
    <property type="protein sequence ID" value="KAL1130010.1"/>
    <property type="molecule type" value="Genomic_DNA"/>
</dbReference>
<dbReference type="Proteomes" id="UP001558652">
    <property type="component" value="Unassembled WGS sequence"/>
</dbReference>
<accession>A0ABD0YFE2</accession>
<dbReference type="PROSITE" id="PS50259">
    <property type="entry name" value="G_PROTEIN_RECEP_F3_4"/>
    <property type="match status" value="1"/>
</dbReference>
<evidence type="ECO:0000313" key="8">
    <source>
        <dbReference type="EMBL" id="KAL1130010.1"/>
    </source>
</evidence>
<feature type="transmembrane region" description="Helical" evidence="6">
    <location>
        <begin position="188"/>
        <end position="208"/>
    </location>
</feature>
<keyword evidence="3 6" id="KW-1133">Transmembrane helix</keyword>
<sequence length="293" mass="33227">MLKVWLNITAAMASIGLIVTFIMIVYVCYKLYDGTIGGNQSLGIVLLFAVLILYTSIILFIFSPNGIRCIFRQLIYPMALTLCYAILLVKVMQLRSLVLLGLGGRISFLNQYMVLFFIVLVQAVLCIQMAFSDRNWILVETDGTVMCSMKRSDFLTLHTYSVILALVSFIYGLSVLKIRRNYKEGKWVTIASGLSIPILLGWGLIKLLVAEVYHEAGTCFSLLIISTILVGTIFFPKMSTISKQDIRRKKKKINFHDPVFTIFTELQPQVRKHNHSMPEYLTKNPIYQPSTSI</sequence>
<protein>
    <recommendedName>
        <fullName evidence="7">G-protein coupled receptors family 3 profile domain-containing protein</fullName>
    </recommendedName>
</protein>
<dbReference type="InterPro" id="IPR050726">
    <property type="entry name" value="mGluR"/>
</dbReference>
<comment type="subcellular location">
    <subcellularLocation>
        <location evidence="1">Membrane</location>
        <topology evidence="1">Multi-pass membrane protein</topology>
    </subcellularLocation>
</comment>
<gene>
    <name evidence="8" type="ORF">AAG570_012953</name>
</gene>
<evidence type="ECO:0000259" key="7">
    <source>
        <dbReference type="PROSITE" id="PS50259"/>
    </source>
</evidence>
<feature type="transmembrane region" description="Helical" evidence="6">
    <location>
        <begin position="220"/>
        <end position="241"/>
    </location>
</feature>
<dbReference type="PANTHER" id="PTHR24060">
    <property type="entry name" value="METABOTROPIC GLUTAMATE RECEPTOR"/>
    <property type="match status" value="1"/>
</dbReference>
<evidence type="ECO:0000256" key="3">
    <source>
        <dbReference type="ARBA" id="ARBA00022989"/>
    </source>
</evidence>
<feature type="transmembrane region" description="Helical" evidence="6">
    <location>
        <begin position="74"/>
        <end position="91"/>
    </location>
</feature>
<feature type="transmembrane region" description="Helical" evidence="6">
    <location>
        <begin position="157"/>
        <end position="176"/>
    </location>
</feature>
<keyword evidence="9" id="KW-1185">Reference proteome</keyword>
<proteinExistence type="predicted"/>